<sequence length="268" mass="28756">MVVMMSLFHIPRAIPTPQTRRRWRLLQQCCACMCIALLVLCISSWTSYTQHTQSLVLSTHAIARGSVIRAQDIMASTIAQPQNAQEQALWRTALSHPEQAVGAIAQIDIAANAPLFTAMVNTAPVATAGQTVIALDLASASTALPVGTTVALATALPCEALQQQLDTQQPVKQHMKQSTNQSMHPSRLKSVFLSVSTQPVSEQSMSTRAAATRAVSTQVDQSCVLTKHATVMGSSEDKQTLLALDADEALQVLRVQTLAPIVAMQHAL</sequence>
<accession>A0A430FQB8</accession>
<gene>
    <name evidence="2" type="ORF">D2E26_1060</name>
</gene>
<name>A0A430FQB8_9BIFI</name>
<dbReference type="Pfam" id="PF13144">
    <property type="entry name" value="ChapFlgA"/>
    <property type="match status" value="1"/>
</dbReference>
<evidence type="ECO:0000259" key="1">
    <source>
        <dbReference type="Pfam" id="PF13144"/>
    </source>
</evidence>
<dbReference type="AlphaFoldDB" id="A0A430FQB8"/>
<evidence type="ECO:0000313" key="3">
    <source>
        <dbReference type="Proteomes" id="UP000287609"/>
    </source>
</evidence>
<dbReference type="CDD" id="cd11614">
    <property type="entry name" value="SAF_CpaB_FlgA_like"/>
    <property type="match status" value="1"/>
</dbReference>
<evidence type="ECO:0000313" key="2">
    <source>
        <dbReference type="EMBL" id="RSX55006.1"/>
    </source>
</evidence>
<organism evidence="2 3">
    <name type="scientific">Bifidobacterium dolichotidis</name>
    <dbReference type="NCBI Taxonomy" id="2306976"/>
    <lineage>
        <taxon>Bacteria</taxon>
        <taxon>Bacillati</taxon>
        <taxon>Actinomycetota</taxon>
        <taxon>Actinomycetes</taxon>
        <taxon>Bifidobacteriales</taxon>
        <taxon>Bifidobacteriaceae</taxon>
        <taxon>Bifidobacterium</taxon>
    </lineage>
</organism>
<protein>
    <submittedName>
        <fullName evidence="2">Cation-transporting ATPase</fullName>
    </submittedName>
</protein>
<dbReference type="EMBL" id="QXGM01000002">
    <property type="protein sequence ID" value="RSX55006.1"/>
    <property type="molecule type" value="Genomic_DNA"/>
</dbReference>
<comment type="caution">
    <text evidence="2">The sequence shown here is derived from an EMBL/GenBank/DDBJ whole genome shotgun (WGS) entry which is preliminary data.</text>
</comment>
<feature type="domain" description="Flagella basal body P-ring formation protein FlgA SAF" evidence="1">
    <location>
        <begin position="55"/>
        <end position="133"/>
    </location>
</feature>
<reference evidence="2 3" key="1">
    <citation type="submission" date="2018-09" db="EMBL/GenBank/DDBJ databases">
        <title>Characterization of the phylogenetic diversity of five novel species belonging to the genus Bifidobacterium.</title>
        <authorList>
            <person name="Lugli G.A."/>
            <person name="Duranti S."/>
            <person name="Milani C."/>
        </authorList>
    </citation>
    <scope>NUCLEOTIDE SEQUENCE [LARGE SCALE GENOMIC DNA]</scope>
    <source>
        <strain evidence="2 3">2036B</strain>
    </source>
</reference>
<proteinExistence type="predicted"/>
<dbReference type="Proteomes" id="UP000287609">
    <property type="component" value="Unassembled WGS sequence"/>
</dbReference>
<keyword evidence="3" id="KW-1185">Reference proteome</keyword>
<dbReference type="InterPro" id="IPR017585">
    <property type="entry name" value="SAF_FlgA"/>
</dbReference>